<dbReference type="Pfam" id="PF02683">
    <property type="entry name" value="DsbD_TM"/>
    <property type="match status" value="1"/>
</dbReference>
<evidence type="ECO:0000256" key="3">
    <source>
        <dbReference type="ARBA" id="ARBA00022692"/>
    </source>
</evidence>
<feature type="transmembrane region" description="Helical" evidence="6">
    <location>
        <begin position="167"/>
        <end position="191"/>
    </location>
</feature>
<comment type="similarity">
    <text evidence="2">Belongs to the DsbD family.</text>
</comment>
<dbReference type="InterPro" id="IPR051790">
    <property type="entry name" value="Cytochrome_c-biogenesis_DsbD"/>
</dbReference>
<evidence type="ECO:0000259" key="7">
    <source>
        <dbReference type="Pfam" id="PF02683"/>
    </source>
</evidence>
<evidence type="ECO:0000256" key="2">
    <source>
        <dbReference type="ARBA" id="ARBA00006143"/>
    </source>
</evidence>
<evidence type="ECO:0000313" key="8">
    <source>
        <dbReference type="EMBL" id="AOH39474.1"/>
    </source>
</evidence>
<feature type="domain" description="Cytochrome C biogenesis protein transmembrane" evidence="7">
    <location>
        <begin position="8"/>
        <end position="223"/>
    </location>
</feature>
<evidence type="ECO:0000256" key="5">
    <source>
        <dbReference type="ARBA" id="ARBA00023136"/>
    </source>
</evidence>
<dbReference type="PANTHER" id="PTHR31272:SF4">
    <property type="entry name" value="CYTOCHROME C-TYPE BIOGENESIS PROTEIN HI_1454-RELATED"/>
    <property type="match status" value="1"/>
</dbReference>
<dbReference type="STRING" id="39950.BCB69_05685"/>
<keyword evidence="5 6" id="KW-0472">Membrane</keyword>
<dbReference type="Proteomes" id="UP000094757">
    <property type="component" value="Chromosome"/>
</dbReference>
<accession>A0A1B3WEU0</accession>
<evidence type="ECO:0000256" key="4">
    <source>
        <dbReference type="ARBA" id="ARBA00022989"/>
    </source>
</evidence>
<proteinExistence type="inferred from homology"/>
<gene>
    <name evidence="8" type="ORF">BCB69_05685</name>
</gene>
<protein>
    <submittedName>
        <fullName evidence="8">Cytochrome C biogenesis protein</fullName>
    </submittedName>
</protein>
<dbReference type="GO" id="GO:0017004">
    <property type="term" value="P:cytochrome complex assembly"/>
    <property type="evidence" value="ECO:0007669"/>
    <property type="project" value="InterPro"/>
</dbReference>
<dbReference type="AlphaFoldDB" id="A0A1B3WEU0"/>
<feature type="transmembrane region" description="Helical" evidence="6">
    <location>
        <begin position="61"/>
        <end position="84"/>
    </location>
</feature>
<keyword evidence="3 6" id="KW-0812">Transmembrane</keyword>
<dbReference type="EMBL" id="CP017037">
    <property type="protein sequence ID" value="AOH39474.1"/>
    <property type="molecule type" value="Genomic_DNA"/>
</dbReference>
<dbReference type="GO" id="GO:0016020">
    <property type="term" value="C:membrane"/>
    <property type="evidence" value="ECO:0007669"/>
    <property type="project" value="UniProtKB-SubCell"/>
</dbReference>
<feature type="transmembrane region" description="Helical" evidence="6">
    <location>
        <begin position="90"/>
        <end position="110"/>
    </location>
</feature>
<comment type="subcellular location">
    <subcellularLocation>
        <location evidence="1">Membrane</location>
        <topology evidence="1">Multi-pass membrane protein</topology>
    </subcellularLocation>
</comment>
<dbReference type="PANTHER" id="PTHR31272">
    <property type="entry name" value="CYTOCHROME C-TYPE BIOGENESIS PROTEIN HI_1454-RELATED"/>
    <property type="match status" value="1"/>
</dbReference>
<dbReference type="RefSeq" id="WP_022513537.1">
    <property type="nucleotide sequence ID" value="NZ_CP017037.1"/>
</dbReference>
<organism evidence="8 9">
    <name type="scientific">Dialister pneumosintes</name>
    <dbReference type="NCBI Taxonomy" id="39950"/>
    <lineage>
        <taxon>Bacteria</taxon>
        <taxon>Bacillati</taxon>
        <taxon>Bacillota</taxon>
        <taxon>Negativicutes</taxon>
        <taxon>Veillonellales</taxon>
        <taxon>Veillonellaceae</taxon>
        <taxon>Dialister</taxon>
    </lineage>
</organism>
<keyword evidence="4 6" id="KW-1133">Transmembrane helix</keyword>
<name>A0A1B3WEU0_9FIRM</name>
<evidence type="ECO:0000313" key="9">
    <source>
        <dbReference type="Proteomes" id="UP000094757"/>
    </source>
</evidence>
<feature type="transmembrane region" description="Helical" evidence="6">
    <location>
        <begin position="131"/>
        <end position="161"/>
    </location>
</feature>
<evidence type="ECO:0000256" key="1">
    <source>
        <dbReference type="ARBA" id="ARBA00004141"/>
    </source>
</evidence>
<dbReference type="KEGG" id="dpn:BCB69_05685"/>
<evidence type="ECO:0000256" key="6">
    <source>
        <dbReference type="SAM" id="Phobius"/>
    </source>
</evidence>
<feature type="transmembrane region" description="Helical" evidence="6">
    <location>
        <begin position="212"/>
        <end position="236"/>
    </location>
</feature>
<feature type="transmembrane region" description="Helical" evidence="6">
    <location>
        <begin position="6"/>
        <end position="30"/>
    </location>
</feature>
<sequence length="237" mass="25859">MQGDWNILLIGSVFLAGIFSFFSPCVFPLLPVYMGELLGNFGQESTANTPKKSYLEPFIKTLAFVSGISMVFFMLGFGAGALGHILYHPYVAYVMGFFAILLGLHQMEVINFSMLQRQKSVNFNKKRVGGILGAFLLGLTFSFGWTPCIGPVLGSLLAVVISGGSSAWYGGFLMVIYSAGLSIPFLLLAVTSSWVMERAGFIKRHLILLKKIGGLLIVFMGILLWLGQFNVLSGIFL</sequence>
<reference evidence="9" key="1">
    <citation type="submission" date="2016-08" db="EMBL/GenBank/DDBJ databases">
        <authorList>
            <person name="Holder M.E."/>
            <person name="Ajami N.J."/>
            <person name="Petrosino J.F."/>
        </authorList>
    </citation>
    <scope>NUCLEOTIDE SEQUENCE [LARGE SCALE GENOMIC DNA]</scope>
    <source>
        <strain evidence="9">F0677</strain>
    </source>
</reference>
<dbReference type="InterPro" id="IPR003834">
    <property type="entry name" value="Cyt_c_assmbl_TM_dom"/>
</dbReference>